<evidence type="ECO:0000256" key="11">
    <source>
        <dbReference type="RuleBase" id="RU362031"/>
    </source>
</evidence>
<evidence type="ECO:0000256" key="6">
    <source>
        <dbReference type="ARBA" id="ARBA00022801"/>
    </source>
</evidence>
<evidence type="ECO:0000256" key="7">
    <source>
        <dbReference type="ARBA" id="ARBA00022833"/>
    </source>
</evidence>
<dbReference type="CDD" id="cd23081">
    <property type="entry name" value="cpPDZ_EcRseP-like"/>
    <property type="match status" value="1"/>
</dbReference>
<dbReference type="InterPro" id="IPR008915">
    <property type="entry name" value="Peptidase_M50"/>
</dbReference>
<protein>
    <recommendedName>
        <fullName evidence="11">Zinc metalloprotease</fullName>
        <ecNumber evidence="11">3.4.24.-</ecNumber>
    </recommendedName>
</protein>
<comment type="cofactor">
    <cofactor evidence="1 11">
        <name>Zn(2+)</name>
        <dbReference type="ChEBI" id="CHEBI:29105"/>
    </cofactor>
</comment>
<evidence type="ECO:0000256" key="4">
    <source>
        <dbReference type="ARBA" id="ARBA00022670"/>
    </source>
</evidence>
<dbReference type="Pfam" id="PF17820">
    <property type="entry name" value="PDZ_6"/>
    <property type="match status" value="1"/>
</dbReference>
<dbReference type="Proteomes" id="UP000823889">
    <property type="component" value="Unassembled WGS sequence"/>
</dbReference>
<dbReference type="AlphaFoldDB" id="A0A9D2RFD9"/>
<dbReference type="Gene3D" id="2.30.42.10">
    <property type="match status" value="2"/>
</dbReference>
<feature type="domain" description="PDZ" evidence="12">
    <location>
        <begin position="209"/>
        <end position="276"/>
    </location>
</feature>
<evidence type="ECO:0000256" key="1">
    <source>
        <dbReference type="ARBA" id="ARBA00001947"/>
    </source>
</evidence>
<reference evidence="13" key="2">
    <citation type="submission" date="2021-04" db="EMBL/GenBank/DDBJ databases">
        <authorList>
            <person name="Gilroy R."/>
        </authorList>
    </citation>
    <scope>NUCLEOTIDE SEQUENCE</scope>
    <source>
        <strain evidence="13">9264</strain>
    </source>
</reference>
<dbReference type="InterPro" id="IPR001478">
    <property type="entry name" value="PDZ"/>
</dbReference>
<dbReference type="GO" id="GO:0006508">
    <property type="term" value="P:proteolysis"/>
    <property type="evidence" value="ECO:0007669"/>
    <property type="project" value="UniProtKB-KW"/>
</dbReference>
<evidence type="ECO:0000313" key="14">
    <source>
        <dbReference type="Proteomes" id="UP000823889"/>
    </source>
</evidence>
<name>A0A9D2RFD9_9BURK</name>
<evidence type="ECO:0000256" key="2">
    <source>
        <dbReference type="ARBA" id="ARBA00004141"/>
    </source>
</evidence>
<keyword evidence="6 11" id="KW-0378">Hydrolase</keyword>
<dbReference type="PANTHER" id="PTHR42837:SF2">
    <property type="entry name" value="MEMBRANE METALLOPROTEASE ARASP2, CHLOROPLASTIC-RELATED"/>
    <property type="match status" value="1"/>
</dbReference>
<keyword evidence="8 11" id="KW-1133">Transmembrane helix</keyword>
<feature type="transmembrane region" description="Helical" evidence="11">
    <location>
        <begin position="103"/>
        <end position="121"/>
    </location>
</feature>
<keyword evidence="4" id="KW-0645">Protease</keyword>
<evidence type="ECO:0000256" key="5">
    <source>
        <dbReference type="ARBA" id="ARBA00022692"/>
    </source>
</evidence>
<evidence type="ECO:0000256" key="10">
    <source>
        <dbReference type="ARBA" id="ARBA00023136"/>
    </source>
</evidence>
<dbReference type="PANTHER" id="PTHR42837">
    <property type="entry name" value="REGULATOR OF SIGMA-E PROTEASE RSEP"/>
    <property type="match status" value="1"/>
</dbReference>
<keyword evidence="11" id="KW-0479">Metal-binding</keyword>
<dbReference type="GO" id="GO:0046872">
    <property type="term" value="F:metal ion binding"/>
    <property type="evidence" value="ECO:0007669"/>
    <property type="project" value="UniProtKB-KW"/>
</dbReference>
<dbReference type="NCBIfam" id="TIGR00054">
    <property type="entry name" value="RIP metalloprotease RseP"/>
    <property type="match status" value="1"/>
</dbReference>
<sequence length="445" mass="47651">MIFTVIAFVVALGILVAIHEYGHYWVARRCGVHVERFSLGFGPVLWRRTDKHGCEWAVSALPLGGYVMMQQDPTPDSPPQAAATAFNQKSLAQRAAITAAGPIANLLLAVVLYTVIGLVGVNEPRAILASPPAGSVAAKAGLQGGEQVVAVNHKAIQSWPQFHWELLDLSTAGGEVHLQVQANERAGLRALQFQLPPAELHPDGPDPMGAAGFALQVPNVLAQEVLPGSAAERGGVQAEDQIIAIDDIQQPNAREFVNYVQTHPGKEVTLTVVRNGEPQALTLTIDRHTNAAGESIGRVGLQLQADYPTTTVRYGLIGSLTNAVIRTSDTFTVSLKMMARMVTGQVSVKNISGPVSIADYAGKTARFGLIAYLQFLALISVSIALLNLLPIPMLDGGHLLYYAVEAIRGKPLSETWQMRGRTIGLFILGALMLLAFTNDFLRIIG</sequence>
<dbReference type="GO" id="GO:0004222">
    <property type="term" value="F:metalloendopeptidase activity"/>
    <property type="evidence" value="ECO:0007669"/>
    <property type="project" value="InterPro"/>
</dbReference>
<dbReference type="CDD" id="cd06163">
    <property type="entry name" value="S2P-M50_PDZ_RseP-like"/>
    <property type="match status" value="2"/>
</dbReference>
<evidence type="ECO:0000256" key="3">
    <source>
        <dbReference type="ARBA" id="ARBA00007931"/>
    </source>
</evidence>
<proteinExistence type="inferred from homology"/>
<keyword evidence="5 11" id="KW-0812">Transmembrane</keyword>
<dbReference type="InterPro" id="IPR004387">
    <property type="entry name" value="Pept_M50_Zn"/>
</dbReference>
<accession>A0A9D2RFD9</accession>
<keyword evidence="9 11" id="KW-0482">Metalloprotease</keyword>
<keyword evidence="10 11" id="KW-0472">Membrane</keyword>
<evidence type="ECO:0000259" key="12">
    <source>
        <dbReference type="PROSITE" id="PS50106"/>
    </source>
</evidence>
<keyword evidence="7 11" id="KW-0862">Zinc</keyword>
<dbReference type="InterPro" id="IPR036034">
    <property type="entry name" value="PDZ_sf"/>
</dbReference>
<dbReference type="GO" id="GO:0016020">
    <property type="term" value="C:membrane"/>
    <property type="evidence" value="ECO:0007669"/>
    <property type="project" value="UniProtKB-SubCell"/>
</dbReference>
<dbReference type="EMBL" id="DWUQ01000082">
    <property type="protein sequence ID" value="HJD44199.1"/>
    <property type="molecule type" value="Genomic_DNA"/>
</dbReference>
<reference evidence="13" key="1">
    <citation type="journal article" date="2021" name="PeerJ">
        <title>Extensive microbial diversity within the chicken gut microbiome revealed by metagenomics and culture.</title>
        <authorList>
            <person name="Gilroy R."/>
            <person name="Ravi A."/>
            <person name="Getino M."/>
            <person name="Pursley I."/>
            <person name="Horton D.L."/>
            <person name="Alikhan N.F."/>
            <person name="Baker D."/>
            <person name="Gharbi K."/>
            <person name="Hall N."/>
            <person name="Watson M."/>
            <person name="Adriaenssens E.M."/>
            <person name="Foster-Nyarko E."/>
            <person name="Jarju S."/>
            <person name="Secka A."/>
            <person name="Antonio M."/>
            <person name="Oren A."/>
            <person name="Chaudhuri R.R."/>
            <person name="La Ragione R."/>
            <person name="Hildebrand F."/>
            <person name="Pallen M.J."/>
        </authorList>
    </citation>
    <scope>NUCLEOTIDE SEQUENCE</scope>
    <source>
        <strain evidence="13">9264</strain>
    </source>
</reference>
<comment type="similarity">
    <text evidence="3 11">Belongs to the peptidase M50B family.</text>
</comment>
<dbReference type="InterPro" id="IPR041489">
    <property type="entry name" value="PDZ_6"/>
</dbReference>
<gene>
    <name evidence="13" type="primary">rseP</name>
    <name evidence="13" type="ORF">H9906_04120</name>
</gene>
<dbReference type="EC" id="3.4.24.-" evidence="11"/>
<feature type="transmembrane region" description="Helical" evidence="11">
    <location>
        <begin position="423"/>
        <end position="441"/>
    </location>
</feature>
<organism evidence="13 14">
    <name type="scientific">Candidatus Paenalcaligenes intestinipullorum</name>
    <dbReference type="NCBI Taxonomy" id="2838718"/>
    <lineage>
        <taxon>Bacteria</taxon>
        <taxon>Pseudomonadati</taxon>
        <taxon>Pseudomonadota</taxon>
        <taxon>Betaproteobacteria</taxon>
        <taxon>Burkholderiales</taxon>
        <taxon>Alcaligenaceae</taxon>
        <taxon>Paenalcaligenes</taxon>
    </lineage>
</organism>
<dbReference type="SUPFAM" id="SSF50156">
    <property type="entry name" value="PDZ domain-like"/>
    <property type="match status" value="2"/>
</dbReference>
<dbReference type="SMART" id="SM00228">
    <property type="entry name" value="PDZ"/>
    <property type="match status" value="2"/>
</dbReference>
<dbReference type="PROSITE" id="PS50106">
    <property type="entry name" value="PDZ"/>
    <property type="match status" value="1"/>
</dbReference>
<comment type="subcellular location">
    <subcellularLocation>
        <location evidence="2">Membrane</location>
        <topology evidence="2">Multi-pass membrane protein</topology>
    </subcellularLocation>
</comment>
<feature type="transmembrane region" description="Helical" evidence="11">
    <location>
        <begin position="369"/>
        <end position="391"/>
    </location>
</feature>
<evidence type="ECO:0000256" key="9">
    <source>
        <dbReference type="ARBA" id="ARBA00023049"/>
    </source>
</evidence>
<comment type="caution">
    <text evidence="13">The sequence shown here is derived from an EMBL/GenBank/DDBJ whole genome shotgun (WGS) entry which is preliminary data.</text>
</comment>
<evidence type="ECO:0000313" key="13">
    <source>
        <dbReference type="EMBL" id="HJD44199.1"/>
    </source>
</evidence>
<dbReference type="Pfam" id="PF02163">
    <property type="entry name" value="Peptidase_M50"/>
    <property type="match status" value="1"/>
</dbReference>
<evidence type="ECO:0000256" key="8">
    <source>
        <dbReference type="ARBA" id="ARBA00022989"/>
    </source>
</evidence>